<keyword evidence="2" id="KW-1185">Reference proteome</keyword>
<sequence length="210" mass="23771">MGKMDEQIIVIKRADLFGQGLEDLTFQGTELVRNHITALENRMAEHYTVMRRGDAEENTAYKQPIPYAVLKKDGKYFTYKRLGGGGEERLYGKLSIGVGGHMNEVKEAGNFKQVLSNNLNREINEELIIRYADAAEIRTIGLINDDQSDVGQVHIGVLVTIDLPENAEVAVREEDKLEGSWMSLTELREHEVYERMESWSALAIDALSQR</sequence>
<dbReference type="EMBL" id="AWTC01000002">
    <property type="protein sequence ID" value="EST13208.1"/>
    <property type="molecule type" value="Genomic_DNA"/>
</dbReference>
<proteinExistence type="predicted"/>
<evidence type="ECO:0000313" key="1">
    <source>
        <dbReference type="EMBL" id="EST13208.1"/>
    </source>
</evidence>
<gene>
    <name evidence="1" type="ORF">P343_03780</name>
</gene>
<dbReference type="SUPFAM" id="SSF55811">
    <property type="entry name" value="Nudix"/>
    <property type="match status" value="1"/>
</dbReference>
<organism evidence="1 2">
    <name type="scientific">Sporolactobacillus laevolacticus DSM 442</name>
    <dbReference type="NCBI Taxonomy" id="1395513"/>
    <lineage>
        <taxon>Bacteria</taxon>
        <taxon>Bacillati</taxon>
        <taxon>Bacillota</taxon>
        <taxon>Bacilli</taxon>
        <taxon>Bacillales</taxon>
        <taxon>Sporolactobacillaceae</taxon>
        <taxon>Sporolactobacillus</taxon>
    </lineage>
</organism>
<dbReference type="Gene3D" id="3.90.79.10">
    <property type="entry name" value="Nucleoside Triphosphate Pyrophosphohydrolase"/>
    <property type="match status" value="1"/>
</dbReference>
<dbReference type="STRING" id="1395513.P343_03780"/>
<dbReference type="RefSeq" id="WP_023509063.1">
    <property type="nucleotide sequence ID" value="NZ_AWTC01000002.1"/>
</dbReference>
<reference evidence="1 2" key="1">
    <citation type="journal article" date="2013" name="Genome Announc.">
        <title>Genome Sequence of Sporolactobacillus laevolacticus DSM442, an Efficient Polymer-Grade D-Lactate Producer from Agricultural Waste Cottonseed as a Nitrogen Source.</title>
        <authorList>
            <person name="Wang H."/>
            <person name="Wang L."/>
            <person name="Ju J."/>
            <person name="Yu B."/>
            <person name="Ma Y."/>
        </authorList>
    </citation>
    <scope>NUCLEOTIDE SEQUENCE [LARGE SCALE GENOMIC DNA]</scope>
    <source>
        <strain evidence="1 2">DSM 442</strain>
    </source>
</reference>
<dbReference type="PATRIC" id="fig|1395513.3.peg.773"/>
<accession>V6J029</accession>
<name>V6J029_9BACL</name>
<protein>
    <recommendedName>
        <fullName evidence="3">Nudix hydrolase domain-containing protein</fullName>
    </recommendedName>
</protein>
<evidence type="ECO:0000313" key="2">
    <source>
        <dbReference type="Proteomes" id="UP000018296"/>
    </source>
</evidence>
<dbReference type="OrthoDB" id="6398375at2"/>
<dbReference type="InterPro" id="IPR015797">
    <property type="entry name" value="NUDIX_hydrolase-like_dom_sf"/>
</dbReference>
<dbReference type="Proteomes" id="UP000018296">
    <property type="component" value="Unassembled WGS sequence"/>
</dbReference>
<dbReference type="AlphaFoldDB" id="V6J029"/>
<evidence type="ECO:0008006" key="3">
    <source>
        <dbReference type="Google" id="ProtNLM"/>
    </source>
</evidence>
<dbReference type="eggNOG" id="COG4112">
    <property type="taxonomic scope" value="Bacteria"/>
</dbReference>
<comment type="caution">
    <text evidence="1">The sequence shown here is derived from an EMBL/GenBank/DDBJ whole genome shotgun (WGS) entry which is preliminary data.</text>
</comment>